<dbReference type="InterPro" id="IPR025443">
    <property type="entry name" value="DUF4307"/>
</dbReference>
<protein>
    <submittedName>
        <fullName evidence="2">DUF4307 domain-containing protein</fullName>
    </submittedName>
</protein>
<name>A0A6P2CH34_9NOCA</name>
<dbReference type="Pfam" id="PF14155">
    <property type="entry name" value="DUF4307"/>
    <property type="match status" value="1"/>
</dbReference>
<keyword evidence="1" id="KW-0812">Transmembrane</keyword>
<evidence type="ECO:0000256" key="1">
    <source>
        <dbReference type="SAM" id="Phobius"/>
    </source>
</evidence>
<comment type="caution">
    <text evidence="2">The sequence shown here is derived from an EMBL/GenBank/DDBJ whole genome shotgun (WGS) entry which is preliminary data.</text>
</comment>
<keyword evidence="1" id="KW-0472">Membrane</keyword>
<organism evidence="2 3">
    <name type="scientific">Rhodococcus rhodnii</name>
    <dbReference type="NCBI Taxonomy" id="38312"/>
    <lineage>
        <taxon>Bacteria</taxon>
        <taxon>Bacillati</taxon>
        <taxon>Actinomycetota</taxon>
        <taxon>Actinomycetes</taxon>
        <taxon>Mycobacteriales</taxon>
        <taxon>Nocardiaceae</taxon>
        <taxon>Rhodococcus</taxon>
    </lineage>
</organism>
<accession>A0A6P2CH34</accession>
<evidence type="ECO:0000313" key="2">
    <source>
        <dbReference type="EMBL" id="TXG91875.1"/>
    </source>
</evidence>
<sequence length="144" mass="15601">MTRPLPEGRYAASRSEPTDHRKAWIATAVVVIAGLVVAFYAYQRFGVSELDAEAKAYEIIDDSRIDVTVSLTRAEPDRDVVCIVRARSKDGSETGRREMLIPATGDPTVLVTAPVYTSHPPGMGDLYGCSYDIPEYLVAPPAAG</sequence>
<proteinExistence type="predicted"/>
<evidence type="ECO:0000313" key="3">
    <source>
        <dbReference type="Proteomes" id="UP000471120"/>
    </source>
</evidence>
<dbReference type="Proteomes" id="UP000471120">
    <property type="component" value="Unassembled WGS sequence"/>
</dbReference>
<reference evidence="2 3" key="1">
    <citation type="submission" date="2018-07" db="EMBL/GenBank/DDBJ databases">
        <title>Genome sequence of Rhodococcus rhodnii ATCC 35071 from Rhodnius prolixus.</title>
        <authorList>
            <person name="Patel V."/>
            <person name="Vogel K.J."/>
        </authorList>
    </citation>
    <scope>NUCLEOTIDE SEQUENCE [LARGE SCALE GENOMIC DNA]</scope>
    <source>
        <strain evidence="2 3">ATCC 35071</strain>
    </source>
</reference>
<gene>
    <name evidence="2" type="ORF">DW322_18910</name>
</gene>
<dbReference type="AlphaFoldDB" id="A0A6P2CH34"/>
<dbReference type="RefSeq" id="WP_010839101.1">
    <property type="nucleotide sequence ID" value="NZ_QRCM01000001.1"/>
</dbReference>
<dbReference type="EMBL" id="QRCM01000001">
    <property type="protein sequence ID" value="TXG91875.1"/>
    <property type="molecule type" value="Genomic_DNA"/>
</dbReference>
<keyword evidence="1" id="KW-1133">Transmembrane helix</keyword>
<feature type="transmembrane region" description="Helical" evidence="1">
    <location>
        <begin position="23"/>
        <end position="42"/>
    </location>
</feature>